<proteinExistence type="predicted"/>
<evidence type="ECO:0000313" key="1">
    <source>
        <dbReference type="EMBL" id="MFF0498460.1"/>
    </source>
</evidence>
<keyword evidence="2" id="KW-1185">Reference proteome</keyword>
<evidence type="ECO:0000313" key="2">
    <source>
        <dbReference type="Proteomes" id="UP001601442"/>
    </source>
</evidence>
<gene>
    <name evidence="1" type="ORF">ACFYU5_18790</name>
</gene>
<name>A0ABW6P5M7_9NOCA</name>
<comment type="caution">
    <text evidence="1">The sequence shown here is derived from an EMBL/GenBank/DDBJ whole genome shotgun (WGS) entry which is preliminary data.</text>
</comment>
<organism evidence="1 2">
    <name type="scientific">Nocardia aobensis</name>
    <dbReference type="NCBI Taxonomy" id="257277"/>
    <lineage>
        <taxon>Bacteria</taxon>
        <taxon>Bacillati</taxon>
        <taxon>Actinomycetota</taxon>
        <taxon>Actinomycetes</taxon>
        <taxon>Mycobacteriales</taxon>
        <taxon>Nocardiaceae</taxon>
        <taxon>Nocardia</taxon>
    </lineage>
</organism>
<sequence>MAKCRCGLPVRKVLYDAMPLYLDDVPLSQLGEFDATAKGVKTFSMYGTNVIRRTVREIDQFPEPFGGLVFREHVCHEAVPGVLSRPPAARYDTDDPGF</sequence>
<protein>
    <submittedName>
        <fullName evidence="1">Uncharacterized protein</fullName>
    </submittedName>
</protein>
<dbReference type="RefSeq" id="WP_387395885.1">
    <property type="nucleotide sequence ID" value="NZ_JBIAMT010000003.1"/>
</dbReference>
<accession>A0ABW6P5M7</accession>
<reference evidence="1 2" key="1">
    <citation type="submission" date="2024-10" db="EMBL/GenBank/DDBJ databases">
        <title>The Natural Products Discovery Center: Release of the First 8490 Sequenced Strains for Exploring Actinobacteria Biosynthetic Diversity.</title>
        <authorList>
            <person name="Kalkreuter E."/>
            <person name="Kautsar S.A."/>
            <person name="Yang D."/>
            <person name="Bader C.D."/>
            <person name="Teijaro C.N."/>
            <person name="Fluegel L."/>
            <person name="Davis C.M."/>
            <person name="Simpson J.R."/>
            <person name="Lauterbach L."/>
            <person name="Steele A.D."/>
            <person name="Gui C."/>
            <person name="Meng S."/>
            <person name="Li G."/>
            <person name="Viehrig K."/>
            <person name="Ye F."/>
            <person name="Su P."/>
            <person name="Kiefer A.F."/>
            <person name="Nichols A."/>
            <person name="Cepeda A.J."/>
            <person name="Yan W."/>
            <person name="Fan B."/>
            <person name="Jiang Y."/>
            <person name="Adhikari A."/>
            <person name="Zheng C.-J."/>
            <person name="Schuster L."/>
            <person name="Cowan T.M."/>
            <person name="Smanski M.J."/>
            <person name="Chevrette M.G."/>
            <person name="De Carvalho L.P.S."/>
            <person name="Shen B."/>
        </authorList>
    </citation>
    <scope>NUCLEOTIDE SEQUENCE [LARGE SCALE GENOMIC DNA]</scope>
    <source>
        <strain evidence="1 2">NPDC004119</strain>
    </source>
</reference>
<dbReference type="Proteomes" id="UP001601442">
    <property type="component" value="Unassembled WGS sequence"/>
</dbReference>
<dbReference type="EMBL" id="JBIAMT010000003">
    <property type="protein sequence ID" value="MFF0498460.1"/>
    <property type="molecule type" value="Genomic_DNA"/>
</dbReference>